<dbReference type="RefSeq" id="WP_255846046.1">
    <property type="nucleotide sequence ID" value="NZ_CP094358.1"/>
</dbReference>
<dbReference type="EMBL" id="CP094358">
    <property type="protein sequence ID" value="UOB19430.1"/>
    <property type="molecule type" value="Genomic_DNA"/>
</dbReference>
<protein>
    <submittedName>
        <fullName evidence="1">Uncharacterized protein</fullName>
    </submittedName>
</protein>
<proteinExistence type="predicted"/>
<evidence type="ECO:0000313" key="1">
    <source>
        <dbReference type="EMBL" id="UOB19430.1"/>
    </source>
</evidence>
<evidence type="ECO:0000313" key="2">
    <source>
        <dbReference type="Proteomes" id="UP000831290"/>
    </source>
</evidence>
<accession>A0A9E6ZS25</accession>
<dbReference type="Proteomes" id="UP000831290">
    <property type="component" value="Chromosome"/>
</dbReference>
<name>A0A9E6ZS25_9FLAO</name>
<dbReference type="KEGG" id="fbm:MQE35_09050"/>
<sequence length="60" mass="7045">MLTKAKLKEQIESFPEKFSLDELIERLILVEKIEAGIFQSETGQTISDTELDKEIEKWFK</sequence>
<dbReference type="AlphaFoldDB" id="A0A9E6ZS25"/>
<gene>
    <name evidence="1" type="ORF">MQE35_09050</name>
</gene>
<keyword evidence="2" id="KW-1185">Reference proteome</keyword>
<reference evidence="1" key="1">
    <citation type="submission" date="2022-03" db="EMBL/GenBank/DDBJ databases">
        <title>Description of Abyssus ytuae gen. nov., sp. nov., a novel member of the family Flavobacteriaceae isolated from the sediment of Mariana Trench.</title>
        <authorList>
            <person name="Zhang J."/>
            <person name="Xu X."/>
        </authorList>
    </citation>
    <scope>NUCLEOTIDE SEQUENCE</scope>
    <source>
        <strain evidence="1">MT3330</strain>
    </source>
</reference>
<organism evidence="1 2">
    <name type="scientific">Abyssalbus ytuae</name>
    <dbReference type="NCBI Taxonomy" id="2926907"/>
    <lineage>
        <taxon>Bacteria</taxon>
        <taxon>Pseudomonadati</taxon>
        <taxon>Bacteroidota</taxon>
        <taxon>Flavobacteriia</taxon>
        <taxon>Flavobacteriales</taxon>
        <taxon>Flavobacteriaceae</taxon>
        <taxon>Abyssalbus</taxon>
    </lineage>
</organism>